<dbReference type="InterPro" id="IPR001360">
    <property type="entry name" value="Glyco_hydro_1"/>
</dbReference>
<protein>
    <submittedName>
        <fullName evidence="4">Uncharacterized protein</fullName>
    </submittedName>
</protein>
<feature type="compositionally biased region" description="Basic and acidic residues" evidence="3">
    <location>
        <begin position="8"/>
        <end position="22"/>
    </location>
</feature>
<proteinExistence type="inferred from homology"/>
<dbReference type="PANTHER" id="PTHR10353:SF297">
    <property type="entry name" value="VICIANIN HYDROLASE-LIKE"/>
    <property type="match status" value="1"/>
</dbReference>
<evidence type="ECO:0000256" key="3">
    <source>
        <dbReference type="SAM" id="MobiDB-lite"/>
    </source>
</evidence>
<dbReference type="Gene3D" id="3.20.20.80">
    <property type="entry name" value="Glycosidases"/>
    <property type="match status" value="1"/>
</dbReference>
<dbReference type="Pfam" id="PF00232">
    <property type="entry name" value="Glyco_hydro_1"/>
    <property type="match status" value="1"/>
</dbReference>
<evidence type="ECO:0000256" key="1">
    <source>
        <dbReference type="ARBA" id="ARBA00010838"/>
    </source>
</evidence>
<comment type="similarity">
    <text evidence="1 2">Belongs to the glycosyl hydrolase 1 family.</text>
</comment>
<gene>
    <name evidence="4" type="ORF">PIB30_086349</name>
</gene>
<dbReference type="PANTHER" id="PTHR10353">
    <property type="entry name" value="GLYCOSYL HYDROLASE"/>
    <property type="match status" value="1"/>
</dbReference>
<evidence type="ECO:0000313" key="4">
    <source>
        <dbReference type="EMBL" id="MED6115039.1"/>
    </source>
</evidence>
<name>A0ABU6QVG0_9FABA</name>
<evidence type="ECO:0000313" key="5">
    <source>
        <dbReference type="Proteomes" id="UP001341840"/>
    </source>
</evidence>
<dbReference type="SUPFAM" id="SSF51445">
    <property type="entry name" value="(Trans)glycosidases"/>
    <property type="match status" value="1"/>
</dbReference>
<reference evidence="4 5" key="1">
    <citation type="journal article" date="2023" name="Plants (Basel)">
        <title>Bridging the Gap: Combining Genomics and Transcriptomics Approaches to Understand Stylosanthes scabra, an Orphan Legume from the Brazilian Caatinga.</title>
        <authorList>
            <person name="Ferreira-Neto J.R.C."/>
            <person name="da Silva M.D."/>
            <person name="Binneck E."/>
            <person name="de Melo N.F."/>
            <person name="da Silva R.H."/>
            <person name="de Melo A.L.T.M."/>
            <person name="Pandolfi V."/>
            <person name="Bustamante F.O."/>
            <person name="Brasileiro-Vidal A.C."/>
            <person name="Benko-Iseppon A.M."/>
        </authorList>
    </citation>
    <scope>NUCLEOTIDE SEQUENCE [LARGE SCALE GENOMIC DNA]</scope>
    <source>
        <tissue evidence="4">Leaves</tissue>
    </source>
</reference>
<dbReference type="InterPro" id="IPR017853">
    <property type="entry name" value="GH"/>
</dbReference>
<organism evidence="4 5">
    <name type="scientific">Stylosanthes scabra</name>
    <dbReference type="NCBI Taxonomy" id="79078"/>
    <lineage>
        <taxon>Eukaryota</taxon>
        <taxon>Viridiplantae</taxon>
        <taxon>Streptophyta</taxon>
        <taxon>Embryophyta</taxon>
        <taxon>Tracheophyta</taxon>
        <taxon>Spermatophyta</taxon>
        <taxon>Magnoliopsida</taxon>
        <taxon>eudicotyledons</taxon>
        <taxon>Gunneridae</taxon>
        <taxon>Pentapetalae</taxon>
        <taxon>rosids</taxon>
        <taxon>fabids</taxon>
        <taxon>Fabales</taxon>
        <taxon>Fabaceae</taxon>
        <taxon>Papilionoideae</taxon>
        <taxon>50 kb inversion clade</taxon>
        <taxon>dalbergioids sensu lato</taxon>
        <taxon>Dalbergieae</taxon>
        <taxon>Pterocarpus clade</taxon>
        <taxon>Stylosanthes</taxon>
    </lineage>
</organism>
<accession>A0ABU6QVG0</accession>
<evidence type="ECO:0000256" key="2">
    <source>
        <dbReference type="RuleBase" id="RU003690"/>
    </source>
</evidence>
<sequence length="208" mass="23811">MNDEDGWRDDGGHNEEGGAMRLTEEGGAVMRGTARGRGQGVARLTEEGWLCFNDKGLVFWKRISTRVWCFWKRVALVHDDFDLLRKMCFGIVIWKAYQNGQIGITLVTHWMEPKSNSAADRKAAKRALDFWFGWYAHPITYGDYPESMRSLVGSRLPKFKKNESENVKGSYDFLGVNYYTTNFAENEPSTNTVNKSFLTDMHTILSSK</sequence>
<dbReference type="EMBL" id="JASCZI010001477">
    <property type="protein sequence ID" value="MED6115039.1"/>
    <property type="molecule type" value="Genomic_DNA"/>
</dbReference>
<keyword evidence="5" id="KW-1185">Reference proteome</keyword>
<dbReference type="Proteomes" id="UP001341840">
    <property type="component" value="Unassembled WGS sequence"/>
</dbReference>
<feature type="region of interest" description="Disordered" evidence="3">
    <location>
        <begin position="1"/>
        <end position="22"/>
    </location>
</feature>
<comment type="caution">
    <text evidence="4">The sequence shown here is derived from an EMBL/GenBank/DDBJ whole genome shotgun (WGS) entry which is preliminary data.</text>
</comment>